<dbReference type="Proteomes" id="UP000324222">
    <property type="component" value="Unassembled WGS sequence"/>
</dbReference>
<evidence type="ECO:0000313" key="2">
    <source>
        <dbReference type="EMBL" id="MPC76591.1"/>
    </source>
</evidence>
<feature type="region of interest" description="Disordered" evidence="1">
    <location>
        <begin position="1"/>
        <end position="38"/>
    </location>
</feature>
<gene>
    <name evidence="2" type="ORF">E2C01_071008</name>
</gene>
<reference evidence="2 3" key="1">
    <citation type="submission" date="2019-05" db="EMBL/GenBank/DDBJ databases">
        <title>Another draft genome of Portunus trituberculatus and its Hox gene families provides insights of decapod evolution.</title>
        <authorList>
            <person name="Jeong J.-H."/>
            <person name="Song I."/>
            <person name="Kim S."/>
            <person name="Choi T."/>
            <person name="Kim D."/>
            <person name="Ryu S."/>
            <person name="Kim W."/>
        </authorList>
    </citation>
    <scope>NUCLEOTIDE SEQUENCE [LARGE SCALE GENOMIC DNA]</scope>
    <source>
        <tissue evidence="2">Muscle</tissue>
    </source>
</reference>
<evidence type="ECO:0000313" key="3">
    <source>
        <dbReference type="Proteomes" id="UP000324222"/>
    </source>
</evidence>
<protein>
    <submittedName>
        <fullName evidence="2">Uncharacterized protein</fullName>
    </submittedName>
</protein>
<accession>A0A5B7HU93</accession>
<dbReference type="EMBL" id="VSRR010043694">
    <property type="protein sequence ID" value="MPC76591.1"/>
    <property type="molecule type" value="Genomic_DNA"/>
</dbReference>
<evidence type="ECO:0000256" key="1">
    <source>
        <dbReference type="SAM" id="MobiDB-lite"/>
    </source>
</evidence>
<proteinExistence type="predicted"/>
<name>A0A5B7HU93_PORTR</name>
<dbReference type="AlphaFoldDB" id="A0A5B7HU93"/>
<organism evidence="2 3">
    <name type="scientific">Portunus trituberculatus</name>
    <name type="common">Swimming crab</name>
    <name type="synonym">Neptunus trituberculatus</name>
    <dbReference type="NCBI Taxonomy" id="210409"/>
    <lineage>
        <taxon>Eukaryota</taxon>
        <taxon>Metazoa</taxon>
        <taxon>Ecdysozoa</taxon>
        <taxon>Arthropoda</taxon>
        <taxon>Crustacea</taxon>
        <taxon>Multicrustacea</taxon>
        <taxon>Malacostraca</taxon>
        <taxon>Eumalacostraca</taxon>
        <taxon>Eucarida</taxon>
        <taxon>Decapoda</taxon>
        <taxon>Pleocyemata</taxon>
        <taxon>Brachyura</taxon>
        <taxon>Eubrachyura</taxon>
        <taxon>Portunoidea</taxon>
        <taxon>Portunidae</taxon>
        <taxon>Portuninae</taxon>
        <taxon>Portunus</taxon>
    </lineage>
</organism>
<sequence length="98" mass="10695">MRAGNGPLRREKGLGEEEKEVPPPAALCRPVPSPSCPPSRPISIRVLILRNTNTPTCRPKPLAAPTLACPAYTQLTHSLHSEMLPTPLRRQVSCHKNS</sequence>
<keyword evidence="3" id="KW-1185">Reference proteome</keyword>
<comment type="caution">
    <text evidence="2">The sequence shown here is derived from an EMBL/GenBank/DDBJ whole genome shotgun (WGS) entry which is preliminary data.</text>
</comment>